<dbReference type="SUPFAM" id="SSF53474">
    <property type="entry name" value="alpha/beta-Hydrolases"/>
    <property type="match status" value="1"/>
</dbReference>
<organism evidence="1 2">
    <name type="scientific">Paracoccus siganidrum</name>
    <dbReference type="NCBI Taxonomy" id="1276757"/>
    <lineage>
        <taxon>Bacteria</taxon>
        <taxon>Pseudomonadati</taxon>
        <taxon>Pseudomonadota</taxon>
        <taxon>Alphaproteobacteria</taxon>
        <taxon>Rhodobacterales</taxon>
        <taxon>Paracoccaceae</taxon>
        <taxon>Paracoccus</taxon>
    </lineage>
</organism>
<dbReference type="PANTHER" id="PTHR43358:SF4">
    <property type="entry name" value="ALPHA_BETA HYDROLASE FOLD-1 DOMAIN-CONTAINING PROTEIN"/>
    <property type="match status" value="1"/>
</dbReference>
<sequence length="312" mass="33090">MRLVLAILAALLAIYLGAVAWLVAGSTEASLRVGPIAEALAQQERPADPLELGYRGDPRAALGLDFEDVRIPTELGPAPGWFVEGDRDATFAAIHVHGIAGAREDGYRLLSLLHDAGVPVLLITYRNDPGAPASPDGRYGFGLTEWRDLEAAVEFLAQRGYSRQIVAADSMGGAILGQFLKRSDRAEAIVGVVLDAPALDLVAVVGGMAARHWAPLTSVALPVAAWLMPHAGYVDMRAARVGEVFEQFPGPVFLAHGADDSVVPVATSRDLAARRQGVTVLLQSAGDHLGSFYEDPRRYGQALGAFLSLLDP</sequence>
<dbReference type="AlphaFoldDB" id="A0A419A517"/>
<dbReference type="EMBL" id="QZEW01000063">
    <property type="protein sequence ID" value="RJL09870.1"/>
    <property type="molecule type" value="Genomic_DNA"/>
</dbReference>
<dbReference type="InterPro" id="IPR029058">
    <property type="entry name" value="AB_hydrolase_fold"/>
</dbReference>
<comment type="caution">
    <text evidence="1">The sequence shown here is derived from an EMBL/GenBank/DDBJ whole genome shotgun (WGS) entry which is preliminary data.</text>
</comment>
<dbReference type="RefSeq" id="WP_119898894.1">
    <property type="nucleotide sequence ID" value="NZ_QNRC01000001.1"/>
</dbReference>
<dbReference type="PANTHER" id="PTHR43358">
    <property type="entry name" value="ALPHA/BETA-HYDROLASE"/>
    <property type="match status" value="1"/>
</dbReference>
<dbReference type="Gene3D" id="3.40.50.1820">
    <property type="entry name" value="alpha/beta hydrolase"/>
    <property type="match status" value="1"/>
</dbReference>
<gene>
    <name evidence="1" type="ORF">D3P05_14610</name>
</gene>
<proteinExistence type="predicted"/>
<evidence type="ECO:0008006" key="3">
    <source>
        <dbReference type="Google" id="ProtNLM"/>
    </source>
</evidence>
<dbReference type="InterPro" id="IPR052920">
    <property type="entry name" value="DNA-binding_regulatory"/>
</dbReference>
<evidence type="ECO:0000313" key="2">
    <source>
        <dbReference type="Proteomes" id="UP000283587"/>
    </source>
</evidence>
<reference evidence="2" key="1">
    <citation type="submission" date="2018-09" db="EMBL/GenBank/DDBJ databases">
        <title>Paracoccus onubensis nov. sp. a moderate halophilic bacterium isolated from Gruta de las Maravillas (Aracena, Spain).</title>
        <authorList>
            <person name="Jurado V."/>
            <person name="Gutierrez-Patricio S."/>
            <person name="Gonzalez-Pimentel J.L."/>
            <person name="Miller A.Z."/>
            <person name="Laiz L."/>
            <person name="Saiz-Jimenez C."/>
        </authorList>
    </citation>
    <scope>NUCLEOTIDE SEQUENCE [LARGE SCALE GENOMIC DNA]</scope>
    <source>
        <strain evidence="2">DSM 26381</strain>
    </source>
</reference>
<protein>
    <recommendedName>
        <fullName evidence="3">Alpha/beta hydrolase</fullName>
    </recommendedName>
</protein>
<keyword evidence="2" id="KW-1185">Reference proteome</keyword>
<dbReference type="Proteomes" id="UP000283587">
    <property type="component" value="Unassembled WGS sequence"/>
</dbReference>
<evidence type="ECO:0000313" key="1">
    <source>
        <dbReference type="EMBL" id="RJL09870.1"/>
    </source>
</evidence>
<name>A0A419A517_9RHOB</name>
<accession>A0A419A517</accession>
<dbReference type="OrthoDB" id="8111537at2"/>